<evidence type="ECO:0000259" key="1">
    <source>
        <dbReference type="Pfam" id="PF00561"/>
    </source>
</evidence>
<accession>A0A1I3WXC8</accession>
<dbReference type="SUPFAM" id="SSF53474">
    <property type="entry name" value="alpha/beta-Hydrolases"/>
    <property type="match status" value="1"/>
</dbReference>
<dbReference type="GO" id="GO:0046464">
    <property type="term" value="P:acylglycerol catabolic process"/>
    <property type="evidence" value="ECO:0007669"/>
    <property type="project" value="TreeGrafter"/>
</dbReference>
<sequence length="261" mass="28738">MYTVDSNGSTVKYRLYPSNSNDHAETIMFLHGTNSDGNSSFSHIKNEFIENKNVVLPDYAGSGESTLPRSLDIEGLADQIISIIAEGNFDKPIHLVGTSLGAVVAAVVAAKQPSSISKLVLTAPWASNDDTRFNLLLKTWYELELKNKRLATAFALSHAFSPQKLSEFSHETIDMICNKESKNLAERIKIGLGVDIIEYLVKITSPTLVIGLTYDTLIPAYLVKKVSSLIPNSLYAEIESGHAVQIENPLPWVNKIKQFIT</sequence>
<gene>
    <name evidence="3" type="ORF">SAMN05421680_13024</name>
    <name evidence="2" type="ORF">Xmau_04164</name>
</gene>
<dbReference type="Pfam" id="PF00561">
    <property type="entry name" value="Abhydrolase_1"/>
    <property type="match status" value="1"/>
</dbReference>
<dbReference type="InterPro" id="IPR050266">
    <property type="entry name" value="AB_hydrolase_sf"/>
</dbReference>
<dbReference type="Proteomes" id="UP000224607">
    <property type="component" value="Unassembled WGS sequence"/>
</dbReference>
<reference evidence="4" key="1">
    <citation type="submission" date="2016-10" db="EMBL/GenBank/DDBJ databases">
        <authorList>
            <person name="Varghese N."/>
            <person name="Submissions S."/>
        </authorList>
    </citation>
    <scope>NUCLEOTIDE SEQUENCE [LARGE SCALE GENOMIC DNA]</scope>
    <source>
        <strain evidence="4">DSM 17908</strain>
    </source>
</reference>
<feature type="domain" description="AB hydrolase-1" evidence="1">
    <location>
        <begin position="26"/>
        <end position="249"/>
    </location>
</feature>
<dbReference type="InterPro" id="IPR000073">
    <property type="entry name" value="AB_hydrolase_1"/>
</dbReference>
<evidence type="ECO:0000313" key="5">
    <source>
        <dbReference type="Proteomes" id="UP000224607"/>
    </source>
</evidence>
<keyword evidence="5" id="KW-1185">Reference proteome</keyword>
<dbReference type="InterPro" id="IPR029058">
    <property type="entry name" value="AB_hydrolase_fold"/>
</dbReference>
<dbReference type="Gene3D" id="3.40.50.1820">
    <property type="entry name" value="alpha/beta hydrolase"/>
    <property type="match status" value="1"/>
</dbReference>
<dbReference type="STRING" id="351675.SAMN05421680_13024"/>
<reference evidence="3" key="2">
    <citation type="submission" date="2016-10" db="EMBL/GenBank/DDBJ databases">
        <authorList>
            <person name="de Groot N.N."/>
        </authorList>
    </citation>
    <scope>NUCLEOTIDE SEQUENCE [LARGE SCALE GENOMIC DNA]</scope>
    <source>
        <strain evidence="3">DSM 17908</strain>
    </source>
</reference>
<dbReference type="PANTHER" id="PTHR43798:SF5">
    <property type="entry name" value="MONOACYLGLYCEROL LIPASE ABHD6"/>
    <property type="match status" value="1"/>
</dbReference>
<dbReference type="GO" id="GO:0016020">
    <property type="term" value="C:membrane"/>
    <property type="evidence" value="ECO:0007669"/>
    <property type="project" value="TreeGrafter"/>
</dbReference>
<evidence type="ECO:0000313" key="4">
    <source>
        <dbReference type="Proteomes" id="UP000198919"/>
    </source>
</evidence>
<dbReference type="PANTHER" id="PTHR43798">
    <property type="entry name" value="MONOACYLGLYCEROL LIPASE"/>
    <property type="match status" value="1"/>
</dbReference>
<reference evidence="2 5" key="3">
    <citation type="journal article" date="2017" name="Nat. Microbiol.">
        <title>Natural product diversity associated with the nematode symbionts Photorhabdus and Xenorhabdus.</title>
        <authorList>
            <person name="Tobias N.J."/>
            <person name="Wolff H."/>
            <person name="Djahanschiri B."/>
            <person name="Grundmann F."/>
            <person name="Kronenwerth M."/>
            <person name="Shi Y.M."/>
            <person name="Simonyi S."/>
            <person name="Grun P."/>
            <person name="Shapiro-Ilan D."/>
            <person name="Pidot S.J."/>
            <person name="Stinear T.P."/>
            <person name="Ebersberger I."/>
            <person name="Bode H.B."/>
        </authorList>
    </citation>
    <scope>NUCLEOTIDE SEQUENCE [LARGE SCALE GENOMIC DNA]</scope>
    <source>
        <strain evidence="2 5">DSM 17908</strain>
    </source>
</reference>
<dbReference type="AlphaFoldDB" id="A0A1I3WXC8"/>
<dbReference type="PRINTS" id="PR00111">
    <property type="entry name" value="ABHYDROLASE"/>
</dbReference>
<name>A0A1I3WXC8_9GAMM</name>
<dbReference type="GO" id="GO:0047372">
    <property type="term" value="F:monoacylglycerol lipase activity"/>
    <property type="evidence" value="ECO:0007669"/>
    <property type="project" value="TreeGrafter"/>
</dbReference>
<protein>
    <submittedName>
        <fullName evidence="2 3">Carboxylesterase</fullName>
    </submittedName>
</protein>
<dbReference type="Proteomes" id="UP000198919">
    <property type="component" value="Unassembled WGS sequence"/>
</dbReference>
<proteinExistence type="predicted"/>
<dbReference type="RefSeq" id="WP_092513926.1">
    <property type="nucleotide sequence ID" value="NZ_CAWNQB010000019.1"/>
</dbReference>
<dbReference type="EMBL" id="NITY01000026">
    <property type="protein sequence ID" value="PHM36626.1"/>
    <property type="molecule type" value="Genomic_DNA"/>
</dbReference>
<evidence type="ECO:0000313" key="3">
    <source>
        <dbReference type="EMBL" id="SFK12074.1"/>
    </source>
</evidence>
<organism evidence="3 4">
    <name type="scientific">Xenorhabdus mauleonii</name>
    <dbReference type="NCBI Taxonomy" id="351675"/>
    <lineage>
        <taxon>Bacteria</taxon>
        <taxon>Pseudomonadati</taxon>
        <taxon>Pseudomonadota</taxon>
        <taxon>Gammaproteobacteria</taxon>
        <taxon>Enterobacterales</taxon>
        <taxon>Morganellaceae</taxon>
        <taxon>Xenorhabdus</taxon>
    </lineage>
</organism>
<evidence type="ECO:0000313" key="2">
    <source>
        <dbReference type="EMBL" id="PHM36626.1"/>
    </source>
</evidence>
<dbReference type="EMBL" id="FORG01000030">
    <property type="protein sequence ID" value="SFK12074.1"/>
    <property type="molecule type" value="Genomic_DNA"/>
</dbReference>
<dbReference type="OrthoDB" id="2086224at2"/>